<dbReference type="InParanoid" id="F4RV01"/>
<dbReference type="GeneID" id="18933122"/>
<dbReference type="VEuPathDB" id="FungiDB:MELLADRAFT_78491"/>
<keyword evidence="1" id="KW-0175">Coiled coil</keyword>
<organism evidence="4">
    <name type="scientific">Melampsora larici-populina (strain 98AG31 / pathotype 3-4-7)</name>
    <name type="common">Poplar leaf rust fungus</name>
    <dbReference type="NCBI Taxonomy" id="747676"/>
    <lineage>
        <taxon>Eukaryota</taxon>
        <taxon>Fungi</taxon>
        <taxon>Dikarya</taxon>
        <taxon>Basidiomycota</taxon>
        <taxon>Pucciniomycotina</taxon>
        <taxon>Pucciniomycetes</taxon>
        <taxon>Pucciniales</taxon>
        <taxon>Melampsoraceae</taxon>
        <taxon>Melampsora</taxon>
    </lineage>
</organism>
<evidence type="ECO:0000256" key="2">
    <source>
        <dbReference type="SAM" id="MobiDB-lite"/>
    </source>
</evidence>
<feature type="coiled-coil region" evidence="1">
    <location>
        <begin position="3"/>
        <end position="37"/>
    </location>
</feature>
<dbReference type="eggNOG" id="ENOG502SSVU">
    <property type="taxonomic scope" value="Eukaryota"/>
</dbReference>
<dbReference type="HOGENOM" id="CLU_020173_0_0_1"/>
<evidence type="ECO:0000313" key="3">
    <source>
        <dbReference type="EMBL" id="EGG03786.1"/>
    </source>
</evidence>
<dbReference type="AlphaFoldDB" id="F4RV01"/>
<sequence>MDLKQLASTVAFQMEQIAILQDELKKKEEIQDDLVKRLESMSVYHEDLHQTPKSKNGSKGMIKSTQSNSGPKTSPLKNRPGSQSSKPKGQTSAKKNKTPEKPKKPKSTSSKPVSTPATPSPKKNKNQMIMKETPEGFKTTKVMWGMVEAGAVPPPPSVDNIREFTSAFSSSDEIQHVMNSSAARKLVPQHEVLTLTGIKSGRRKMGRHIINIKEFFISITQSSLAKLGIRAWGPNLLEPIDSLWNEACRMSALMIFRRVAIGGAFDYMNINRTYVQNFGLLEGAYNHYVHYVMSAKYKKEAKEEGKNVKDEEKKLRDARVKFATNQGFKQRYLDLISPIDAHSDDKYSEKHNCHIVKTLEYRSNNANAFFVRLTQEMEKNNRLEGKRPQGRIRRRPKIAVMSTIGRPPKNMPIDFYNPSWFNELTDAQKTKVADAYCVALLPNAKLSFCAVSGADEKLGDKAFNAKFWDQITGFYNLSHVIGSEEDNEDDEDDDNEDSDYDDDIDLEDTSGEDDDDEQDNNKDDDGFVAADDGVDGKFDDDEFDDGAGDKHDEDGDAQMWEEEDAAREARQDEDNYWNQWQ</sequence>
<name>F4RV01_MELLP</name>
<protein>
    <submittedName>
        <fullName evidence="3">Uncharacterized protein</fullName>
    </submittedName>
</protein>
<gene>
    <name evidence="3" type="ORF">MELLADRAFT_78491</name>
</gene>
<feature type="coiled-coil region" evidence="1">
    <location>
        <begin position="294"/>
        <end position="321"/>
    </location>
</feature>
<feature type="compositionally biased region" description="Low complexity" evidence="2">
    <location>
        <begin position="107"/>
        <end position="121"/>
    </location>
</feature>
<accession>F4RV01</accession>
<evidence type="ECO:0000313" key="4">
    <source>
        <dbReference type="Proteomes" id="UP000001072"/>
    </source>
</evidence>
<dbReference type="OrthoDB" id="2505972at2759"/>
<feature type="compositionally biased region" description="Polar residues" evidence="2">
    <location>
        <begin position="51"/>
        <end position="91"/>
    </location>
</feature>
<reference evidence="4" key="1">
    <citation type="journal article" date="2011" name="Proc. Natl. Acad. Sci. U.S.A.">
        <title>Obligate biotrophy features unraveled by the genomic analysis of rust fungi.</title>
        <authorList>
            <person name="Duplessis S."/>
            <person name="Cuomo C.A."/>
            <person name="Lin Y.-C."/>
            <person name="Aerts A."/>
            <person name="Tisserant E."/>
            <person name="Veneault-Fourrey C."/>
            <person name="Joly D.L."/>
            <person name="Hacquard S."/>
            <person name="Amselem J."/>
            <person name="Cantarel B.L."/>
            <person name="Chiu R."/>
            <person name="Coutinho P.M."/>
            <person name="Feau N."/>
            <person name="Field M."/>
            <person name="Frey P."/>
            <person name="Gelhaye E."/>
            <person name="Goldberg J."/>
            <person name="Grabherr M.G."/>
            <person name="Kodira C.D."/>
            <person name="Kohler A."/>
            <person name="Kuees U."/>
            <person name="Lindquist E.A."/>
            <person name="Lucas S.M."/>
            <person name="Mago R."/>
            <person name="Mauceli E."/>
            <person name="Morin E."/>
            <person name="Murat C."/>
            <person name="Pangilinan J.L."/>
            <person name="Park R."/>
            <person name="Pearson M."/>
            <person name="Quesneville H."/>
            <person name="Rouhier N."/>
            <person name="Sakthikumar S."/>
            <person name="Salamov A.A."/>
            <person name="Schmutz J."/>
            <person name="Selles B."/>
            <person name="Shapiro H."/>
            <person name="Tanguay P."/>
            <person name="Tuskan G.A."/>
            <person name="Henrissat B."/>
            <person name="Van de Peer Y."/>
            <person name="Rouze P."/>
            <person name="Ellis J.G."/>
            <person name="Dodds P.N."/>
            <person name="Schein J.E."/>
            <person name="Zhong S."/>
            <person name="Hamelin R.C."/>
            <person name="Grigoriev I.V."/>
            <person name="Szabo L.J."/>
            <person name="Martin F."/>
        </authorList>
    </citation>
    <scope>NUCLEOTIDE SEQUENCE [LARGE SCALE GENOMIC DNA]</scope>
    <source>
        <strain evidence="4">98AG31 / pathotype 3-4-7</strain>
    </source>
</reference>
<feature type="compositionally biased region" description="Acidic residues" evidence="2">
    <location>
        <begin position="483"/>
        <end position="518"/>
    </location>
</feature>
<evidence type="ECO:0000256" key="1">
    <source>
        <dbReference type="SAM" id="Coils"/>
    </source>
</evidence>
<dbReference type="Proteomes" id="UP000001072">
    <property type="component" value="Unassembled WGS sequence"/>
</dbReference>
<dbReference type="RefSeq" id="XP_007412900.1">
    <property type="nucleotide sequence ID" value="XM_007412838.1"/>
</dbReference>
<feature type="region of interest" description="Disordered" evidence="2">
    <location>
        <begin position="43"/>
        <end position="129"/>
    </location>
</feature>
<keyword evidence="4" id="KW-1185">Reference proteome</keyword>
<dbReference type="EMBL" id="GL883122">
    <property type="protein sequence ID" value="EGG03786.1"/>
    <property type="molecule type" value="Genomic_DNA"/>
</dbReference>
<feature type="compositionally biased region" description="Acidic residues" evidence="2">
    <location>
        <begin position="554"/>
        <end position="565"/>
    </location>
</feature>
<feature type="region of interest" description="Disordered" evidence="2">
    <location>
        <begin position="482"/>
        <end position="581"/>
    </location>
</feature>
<proteinExistence type="predicted"/>
<dbReference type="KEGG" id="mlr:MELLADRAFT_78491"/>